<evidence type="ECO:0000259" key="2">
    <source>
        <dbReference type="Pfam" id="PF01636"/>
    </source>
</evidence>
<dbReference type="Gene3D" id="3.30.200.20">
    <property type="entry name" value="Phosphorylase Kinase, domain 1"/>
    <property type="match status" value="1"/>
</dbReference>
<dbReference type="Pfam" id="PF01636">
    <property type="entry name" value="APH"/>
    <property type="match status" value="1"/>
</dbReference>
<dbReference type="HOGENOM" id="CLU_080653_0_0_0"/>
<proteinExistence type="inferred from homology"/>
<reference evidence="3 4" key="1">
    <citation type="journal article" date="2012" name="Genome Biol. Evol.">
        <title>Genome Sequence of the Mesophilic Thermotogales Bacterium Mesotoga prima MesG1.Ag.4.2 Reveals the Largest Thermotogales Genome To Date.</title>
        <authorList>
            <person name="Zhaxybayeva O."/>
            <person name="Swithers K.S."/>
            <person name="Foght J."/>
            <person name="Green A.G."/>
            <person name="Bruce D."/>
            <person name="Detter C."/>
            <person name="Han S."/>
            <person name="Teshima H."/>
            <person name="Han J."/>
            <person name="Woyke T."/>
            <person name="Pitluck S."/>
            <person name="Nolan M."/>
            <person name="Ivanova N."/>
            <person name="Pati A."/>
            <person name="Land M.L."/>
            <person name="Dlutek M."/>
            <person name="Doolittle W.F."/>
            <person name="Noll K.M."/>
            <person name="Nesbo C.L."/>
        </authorList>
    </citation>
    <scope>NUCLEOTIDE SEQUENCE [LARGE SCALE GENOMIC DNA]</scope>
    <source>
        <strain evidence="4">mesG1.Ag.4.2</strain>
    </source>
</reference>
<name>I2F8J9_9BACT</name>
<dbReference type="STRING" id="660470.Theba_2652"/>
<dbReference type="InterPro" id="IPR011009">
    <property type="entry name" value="Kinase-like_dom_sf"/>
</dbReference>
<keyword evidence="4" id="KW-1185">Reference proteome</keyword>
<dbReference type="InterPro" id="IPR002575">
    <property type="entry name" value="Aminoglycoside_PTrfase"/>
</dbReference>
<feature type="domain" description="Aminoglycoside phosphotransferase" evidence="2">
    <location>
        <begin position="40"/>
        <end position="242"/>
    </location>
</feature>
<evidence type="ECO:0000313" key="4">
    <source>
        <dbReference type="Proteomes" id="UP000002881"/>
    </source>
</evidence>
<dbReference type="AlphaFoldDB" id="I2F8J9"/>
<dbReference type="PANTHER" id="PTHR21064:SF6">
    <property type="entry name" value="AMINOGLYCOSIDE PHOSPHOTRANSFERASE DOMAIN-CONTAINING PROTEIN"/>
    <property type="match status" value="1"/>
</dbReference>
<evidence type="ECO:0000313" key="3">
    <source>
        <dbReference type="EMBL" id="AFK08252.1"/>
    </source>
</evidence>
<comment type="similarity">
    <text evidence="1">Belongs to the pseudomonas-type ThrB family.</text>
</comment>
<gene>
    <name evidence="3" type="ORF">Theba_2652</name>
</gene>
<keyword evidence="3" id="KW-0418">Kinase</keyword>
<dbReference type="eggNOG" id="COG2334">
    <property type="taxonomic scope" value="Bacteria"/>
</dbReference>
<dbReference type="Gene3D" id="3.90.1200.10">
    <property type="match status" value="1"/>
</dbReference>
<dbReference type="PANTHER" id="PTHR21064">
    <property type="entry name" value="AMINOGLYCOSIDE PHOSPHOTRANSFERASE DOMAIN-CONTAINING PROTEIN-RELATED"/>
    <property type="match status" value="1"/>
</dbReference>
<protein>
    <submittedName>
        <fullName evidence="3">Putative homoserine kinase type II (Protein kinase fold)</fullName>
    </submittedName>
</protein>
<organism evidence="3 4">
    <name type="scientific">Mesotoga prima MesG1.Ag.4.2</name>
    <dbReference type="NCBI Taxonomy" id="660470"/>
    <lineage>
        <taxon>Bacteria</taxon>
        <taxon>Thermotogati</taxon>
        <taxon>Thermotogota</taxon>
        <taxon>Thermotogae</taxon>
        <taxon>Kosmotogales</taxon>
        <taxon>Kosmotogaceae</taxon>
        <taxon>Mesotoga</taxon>
    </lineage>
</organism>
<dbReference type="SUPFAM" id="SSF56112">
    <property type="entry name" value="Protein kinase-like (PK-like)"/>
    <property type="match status" value="1"/>
</dbReference>
<accession>I2F8J9</accession>
<dbReference type="InterPro" id="IPR050249">
    <property type="entry name" value="Pseudomonas-type_ThrB"/>
</dbReference>
<evidence type="ECO:0000256" key="1">
    <source>
        <dbReference type="ARBA" id="ARBA00038240"/>
    </source>
</evidence>
<dbReference type="Proteomes" id="UP000002881">
    <property type="component" value="Chromosome"/>
</dbReference>
<dbReference type="GO" id="GO:0019202">
    <property type="term" value="F:amino acid kinase activity"/>
    <property type="evidence" value="ECO:0007669"/>
    <property type="project" value="TreeGrafter"/>
</dbReference>
<dbReference type="KEGG" id="mpg:Theba_2652"/>
<keyword evidence="3" id="KW-0808">Transferase</keyword>
<dbReference type="EMBL" id="CP003532">
    <property type="protein sequence ID" value="AFK08252.1"/>
    <property type="molecule type" value="Genomic_DNA"/>
</dbReference>
<sequence length="331" mass="37703" precursor="true">MLYNLNVYIRGDNMSSIPFSRISRFWGLKRKIVLEKKTNARAFIVRSGSIFYVLKRRVASLPSRSCQTELLKYLVQSGLPVSAPIPSGSGEFEVKIGKYVYSLFPYIEGEKADSNISNATPEMAEELGIFTGRLHRVLKEAEGSFFERTNLLKSLTSAIRYFNSTGSFFSRSDMEMIEEFFTDFYKLYYKLPVQIIHGDYHPGNIIVHEGKVSGIIDFDCATREVKALDLAYLIHSVFAEFSRMGSPSLFLYLLPHLLEGYCLENTLSFDERESLGYLLAAISIIQIHYFSANGLSDEANFASTVFRWIYLNNHRIKEKSGLVLTRSKKAV</sequence>